<dbReference type="EMBL" id="UYSL01022965">
    <property type="protein sequence ID" value="VDL81486.1"/>
    <property type="molecule type" value="Genomic_DNA"/>
</dbReference>
<dbReference type="WBParaSite" id="NBR_0001777101-mRNA-1">
    <property type="protein sequence ID" value="NBR_0001777101-mRNA-1"/>
    <property type="gene ID" value="NBR_0001777101"/>
</dbReference>
<evidence type="ECO:0000313" key="1">
    <source>
        <dbReference type="EMBL" id="VDL81486.1"/>
    </source>
</evidence>
<evidence type="ECO:0000313" key="2">
    <source>
        <dbReference type="Proteomes" id="UP000271162"/>
    </source>
</evidence>
<name>A0A0N4YL18_NIPBR</name>
<dbReference type="Proteomes" id="UP000271162">
    <property type="component" value="Unassembled WGS sequence"/>
</dbReference>
<accession>A0A0N4YL18</accession>
<proteinExistence type="predicted"/>
<dbReference type="AlphaFoldDB" id="A0A0N4YL18"/>
<reference evidence="3" key="1">
    <citation type="submission" date="2017-02" db="UniProtKB">
        <authorList>
            <consortium name="WormBaseParasite"/>
        </authorList>
    </citation>
    <scope>IDENTIFICATION</scope>
</reference>
<protein>
    <submittedName>
        <fullName evidence="3">MT domain-containing protein</fullName>
    </submittedName>
</protein>
<sequence>MRVRVVAVGTLIDHIFTSIEQRIERETAAKESLRELAKELQPYLKQKTASNKVQQELSEIDGALVDAQQMLDGPPSAVDAKKSEIDRIRDEINSVKSGLWEKLNNAANGRQPMTVEVAKKSNVLNE</sequence>
<dbReference type="STRING" id="27835.A0A0N4YL18"/>
<reference evidence="1 2" key="2">
    <citation type="submission" date="2018-11" db="EMBL/GenBank/DDBJ databases">
        <authorList>
            <consortium name="Pathogen Informatics"/>
        </authorList>
    </citation>
    <scope>NUCLEOTIDE SEQUENCE [LARGE SCALE GENOMIC DNA]</scope>
</reference>
<organism evidence="3">
    <name type="scientific">Nippostrongylus brasiliensis</name>
    <name type="common">Rat hookworm</name>
    <dbReference type="NCBI Taxonomy" id="27835"/>
    <lineage>
        <taxon>Eukaryota</taxon>
        <taxon>Metazoa</taxon>
        <taxon>Ecdysozoa</taxon>
        <taxon>Nematoda</taxon>
        <taxon>Chromadorea</taxon>
        <taxon>Rhabditida</taxon>
        <taxon>Rhabditina</taxon>
        <taxon>Rhabditomorpha</taxon>
        <taxon>Strongyloidea</taxon>
        <taxon>Heligmosomidae</taxon>
        <taxon>Nippostrongylus</taxon>
    </lineage>
</organism>
<gene>
    <name evidence="1" type="ORF">NBR_LOCUS17772</name>
</gene>
<keyword evidence="2" id="KW-1185">Reference proteome</keyword>
<evidence type="ECO:0000313" key="3">
    <source>
        <dbReference type="WBParaSite" id="NBR_0001777101-mRNA-1"/>
    </source>
</evidence>